<dbReference type="RefSeq" id="WP_201690573.1">
    <property type="nucleotide sequence ID" value="NZ_JAEQND010000008.1"/>
</dbReference>
<accession>A0ABS1JQ87</accession>
<evidence type="ECO:0000313" key="4">
    <source>
        <dbReference type="Proteomes" id="UP000622707"/>
    </source>
</evidence>
<organism evidence="3 4">
    <name type="scientific">Ramlibacter alkalitolerans</name>
    <dbReference type="NCBI Taxonomy" id="2039631"/>
    <lineage>
        <taxon>Bacteria</taxon>
        <taxon>Pseudomonadati</taxon>
        <taxon>Pseudomonadota</taxon>
        <taxon>Betaproteobacteria</taxon>
        <taxon>Burkholderiales</taxon>
        <taxon>Comamonadaceae</taxon>
        <taxon>Ramlibacter</taxon>
    </lineage>
</organism>
<sequence length="295" mass="32237">MQQLQEPLPELGELLGGRWQLQALGASAFCDTWEARQGRDLLFLKSAAEAGADMLRAEADGLRALAATRTVRVPTVHAVLERPGGGVILALEWLQFVRPDAEFGFRFGQALAALHAQAPPLRPPGFGWTRDNYIGATPQRNTPRHPPTAAGWIAFFGQARLRAMRERLRHAASDLRLAIDAVIDALPQLLAEGPPPRAALVHGDLWQGNWGMLADGTPVIFDPAVSCSDAQAELAMMELFGSPPRGFREAYARAGGTWPDLRRTQLYQLYHLLNHAVLFGGSYVQQALRTARALA</sequence>
<keyword evidence="2" id="KW-0808">Transferase</keyword>
<evidence type="ECO:0000256" key="2">
    <source>
        <dbReference type="PIRNR" id="PIRNR006221"/>
    </source>
</evidence>
<protein>
    <submittedName>
        <fullName evidence="3">Fructosamine kinase family protein</fullName>
    </submittedName>
</protein>
<comment type="similarity">
    <text evidence="1 2">Belongs to the fructosamine kinase family.</text>
</comment>
<evidence type="ECO:0000256" key="1">
    <source>
        <dbReference type="ARBA" id="ARBA00009460"/>
    </source>
</evidence>
<dbReference type="SUPFAM" id="SSF56112">
    <property type="entry name" value="Protein kinase-like (PK-like)"/>
    <property type="match status" value="1"/>
</dbReference>
<gene>
    <name evidence="3" type="ORF">JI746_15075</name>
</gene>
<dbReference type="InterPro" id="IPR011009">
    <property type="entry name" value="Kinase-like_dom_sf"/>
</dbReference>
<dbReference type="Gene3D" id="3.30.200.20">
    <property type="entry name" value="Phosphorylase Kinase, domain 1"/>
    <property type="match status" value="1"/>
</dbReference>
<dbReference type="InterPro" id="IPR016477">
    <property type="entry name" value="Fructo-/Ketosamine-3-kinase"/>
</dbReference>
<name>A0ABS1JQ87_9BURK</name>
<dbReference type="Pfam" id="PF03881">
    <property type="entry name" value="Fructosamin_kin"/>
    <property type="match status" value="1"/>
</dbReference>
<keyword evidence="2 3" id="KW-0418">Kinase</keyword>
<dbReference type="PANTHER" id="PTHR12149:SF8">
    <property type="entry name" value="PROTEIN-RIBULOSAMINE 3-KINASE"/>
    <property type="match status" value="1"/>
</dbReference>
<evidence type="ECO:0000313" key="3">
    <source>
        <dbReference type="EMBL" id="MBL0426434.1"/>
    </source>
</evidence>
<dbReference type="PIRSF" id="PIRSF006221">
    <property type="entry name" value="Ketosamine-3-kinase"/>
    <property type="match status" value="1"/>
</dbReference>
<dbReference type="EMBL" id="JAEQND010000008">
    <property type="protein sequence ID" value="MBL0426434.1"/>
    <property type="molecule type" value="Genomic_DNA"/>
</dbReference>
<reference evidence="3 4" key="1">
    <citation type="journal article" date="2017" name="Int. J. Syst. Evol. Microbiol.">
        <title>Ramlibacter alkalitolerans sp. nov., alkali-tolerant bacterium isolated from soil of ginseng.</title>
        <authorList>
            <person name="Lee D.H."/>
            <person name="Cha C.J."/>
        </authorList>
    </citation>
    <scope>NUCLEOTIDE SEQUENCE [LARGE SCALE GENOMIC DNA]</scope>
    <source>
        <strain evidence="3 4">KACC 19305</strain>
    </source>
</reference>
<dbReference type="Proteomes" id="UP000622707">
    <property type="component" value="Unassembled WGS sequence"/>
</dbReference>
<comment type="caution">
    <text evidence="3">The sequence shown here is derived from an EMBL/GenBank/DDBJ whole genome shotgun (WGS) entry which is preliminary data.</text>
</comment>
<dbReference type="GO" id="GO:0016301">
    <property type="term" value="F:kinase activity"/>
    <property type="evidence" value="ECO:0007669"/>
    <property type="project" value="UniProtKB-KW"/>
</dbReference>
<proteinExistence type="inferred from homology"/>
<dbReference type="PANTHER" id="PTHR12149">
    <property type="entry name" value="FRUCTOSAMINE 3 KINASE-RELATED PROTEIN"/>
    <property type="match status" value="1"/>
</dbReference>
<dbReference type="Gene3D" id="3.90.1200.10">
    <property type="match status" value="1"/>
</dbReference>
<keyword evidence="4" id="KW-1185">Reference proteome</keyword>